<keyword evidence="3 6" id="KW-0812">Transmembrane</keyword>
<keyword evidence="4 6" id="KW-1133">Transmembrane helix</keyword>
<dbReference type="SUPFAM" id="SSF103473">
    <property type="entry name" value="MFS general substrate transporter"/>
    <property type="match status" value="1"/>
</dbReference>
<feature type="transmembrane region" description="Helical" evidence="6">
    <location>
        <begin position="263"/>
        <end position="283"/>
    </location>
</feature>
<dbReference type="RefSeq" id="WP_090399434.1">
    <property type="nucleotide sequence ID" value="NZ_FNEN01000016.1"/>
</dbReference>
<gene>
    <name evidence="8" type="ORF">SAMN04488123_11631</name>
</gene>
<feature type="transmembrane region" description="Helical" evidence="6">
    <location>
        <begin position="59"/>
        <end position="78"/>
    </location>
</feature>
<protein>
    <submittedName>
        <fullName evidence="8">MFS transporter, CP family, cyanate transporter</fullName>
    </submittedName>
</protein>
<dbReference type="InterPro" id="IPR036259">
    <property type="entry name" value="MFS_trans_sf"/>
</dbReference>
<dbReference type="GO" id="GO:0022857">
    <property type="term" value="F:transmembrane transporter activity"/>
    <property type="evidence" value="ECO:0007669"/>
    <property type="project" value="InterPro"/>
</dbReference>
<dbReference type="PANTHER" id="PTHR23523:SF2">
    <property type="entry name" value="2-NITROIMIDAZOLE TRANSPORTER"/>
    <property type="match status" value="1"/>
</dbReference>
<evidence type="ECO:0000256" key="3">
    <source>
        <dbReference type="ARBA" id="ARBA00022692"/>
    </source>
</evidence>
<keyword evidence="2" id="KW-0813">Transport</keyword>
<keyword evidence="9" id="KW-1185">Reference proteome</keyword>
<feature type="transmembrane region" description="Helical" evidence="6">
    <location>
        <begin position="349"/>
        <end position="374"/>
    </location>
</feature>
<dbReference type="CDD" id="cd17339">
    <property type="entry name" value="MFS_NIMT_CynX_like"/>
    <property type="match status" value="1"/>
</dbReference>
<dbReference type="PROSITE" id="PS50850">
    <property type="entry name" value="MFS"/>
    <property type="match status" value="1"/>
</dbReference>
<evidence type="ECO:0000313" key="8">
    <source>
        <dbReference type="EMBL" id="SDJ13663.1"/>
    </source>
</evidence>
<feature type="transmembrane region" description="Helical" evidence="6">
    <location>
        <begin position="180"/>
        <end position="198"/>
    </location>
</feature>
<evidence type="ECO:0000256" key="4">
    <source>
        <dbReference type="ARBA" id="ARBA00022989"/>
    </source>
</evidence>
<dbReference type="OrthoDB" id="9797740at2"/>
<feature type="transmembrane region" description="Helical" evidence="6">
    <location>
        <begin position="316"/>
        <end position="337"/>
    </location>
</feature>
<feature type="transmembrane region" description="Helical" evidence="6">
    <location>
        <begin position="292"/>
        <end position="310"/>
    </location>
</feature>
<feature type="domain" description="Major facilitator superfamily (MFS) profile" evidence="7">
    <location>
        <begin position="22"/>
        <end position="405"/>
    </location>
</feature>
<dbReference type="PANTHER" id="PTHR23523">
    <property type="match status" value="1"/>
</dbReference>
<accession>A0A1G8R9X0</accession>
<dbReference type="EMBL" id="FNEN01000016">
    <property type="protein sequence ID" value="SDJ13663.1"/>
    <property type="molecule type" value="Genomic_DNA"/>
</dbReference>
<feature type="transmembrane region" description="Helical" evidence="6">
    <location>
        <begin position="21"/>
        <end position="39"/>
    </location>
</feature>
<dbReference type="Gene3D" id="1.20.1250.20">
    <property type="entry name" value="MFS general substrate transporter like domains"/>
    <property type="match status" value="1"/>
</dbReference>
<proteinExistence type="predicted"/>
<evidence type="ECO:0000256" key="5">
    <source>
        <dbReference type="ARBA" id="ARBA00023136"/>
    </source>
</evidence>
<evidence type="ECO:0000259" key="7">
    <source>
        <dbReference type="PROSITE" id="PS50850"/>
    </source>
</evidence>
<comment type="subcellular location">
    <subcellularLocation>
        <location evidence="1">Cell membrane</location>
        <topology evidence="1">Multi-pass membrane protein</topology>
    </subcellularLocation>
</comment>
<name>A0A1G8R9X0_9BACI</name>
<dbReference type="InterPro" id="IPR020846">
    <property type="entry name" value="MFS_dom"/>
</dbReference>
<feature type="transmembrane region" description="Helical" evidence="6">
    <location>
        <begin position="109"/>
        <end position="131"/>
    </location>
</feature>
<reference evidence="8 9" key="1">
    <citation type="submission" date="2016-10" db="EMBL/GenBank/DDBJ databases">
        <authorList>
            <person name="de Groot N.N."/>
        </authorList>
    </citation>
    <scope>NUCLEOTIDE SEQUENCE [LARGE SCALE GENOMIC DNA]</scope>
    <source>
        <strain evidence="8 9">DSM 21771</strain>
    </source>
</reference>
<keyword evidence="5 6" id="KW-0472">Membrane</keyword>
<feature type="transmembrane region" description="Helical" evidence="6">
    <location>
        <begin position="219"/>
        <end position="243"/>
    </location>
</feature>
<evidence type="ECO:0000256" key="6">
    <source>
        <dbReference type="SAM" id="Phobius"/>
    </source>
</evidence>
<organism evidence="8 9">
    <name type="scientific">Natribacillus halophilus</name>
    <dbReference type="NCBI Taxonomy" id="549003"/>
    <lineage>
        <taxon>Bacteria</taxon>
        <taxon>Bacillati</taxon>
        <taxon>Bacillota</taxon>
        <taxon>Bacilli</taxon>
        <taxon>Bacillales</taxon>
        <taxon>Bacillaceae</taxon>
        <taxon>Natribacillus</taxon>
    </lineage>
</organism>
<dbReference type="AlphaFoldDB" id="A0A1G8R9X0"/>
<feature type="transmembrane region" description="Helical" evidence="6">
    <location>
        <begin position="85"/>
        <end position="103"/>
    </location>
</feature>
<dbReference type="InterPro" id="IPR011701">
    <property type="entry name" value="MFS"/>
</dbReference>
<dbReference type="Pfam" id="PF07690">
    <property type="entry name" value="MFS_1"/>
    <property type="match status" value="1"/>
</dbReference>
<sequence>MTNLSPIKNKKKYFQSADDPNYLLIAGVLLVAFNLRPGITSVGPIIPIIRESTGMANSTAGLLTTIPLLSFAVFSLVAPKLGVRYGNHVSIFVGLIILGVGILLRSTGIITAIFTGTALIGVGISICNVLLPGVIKLSFPQKVGLMTSLYITSLNLFASFGSGLSVILSETLGLGWELSLSFWAIVTFWAILIWIPRLKEDKKIAKTSIIQRRIKFSESVWSSPLAWFVTLFMGIQSFFYFSLITWIPDVLSELGLTLSLGGGLVFLLQLVGIPFSFVAPILAEKLYNQKPIVLGIGFFYILGFLGILFFPNIVIIVISIISVGIAQGGALSLALAFISFRSSNNRDALVLSGMAQSIGYFLASIGPIFIGYLYDAFHTWTPFLVLLCVMSILIVMFGLKAGENKHIFQYSDVQQSN</sequence>
<feature type="transmembrane region" description="Helical" evidence="6">
    <location>
        <begin position="380"/>
        <end position="399"/>
    </location>
</feature>
<dbReference type="Proteomes" id="UP000198853">
    <property type="component" value="Unassembled WGS sequence"/>
</dbReference>
<dbReference type="GO" id="GO:0005886">
    <property type="term" value="C:plasma membrane"/>
    <property type="evidence" value="ECO:0007669"/>
    <property type="project" value="UniProtKB-SubCell"/>
</dbReference>
<evidence type="ECO:0000256" key="1">
    <source>
        <dbReference type="ARBA" id="ARBA00004651"/>
    </source>
</evidence>
<evidence type="ECO:0000313" key="9">
    <source>
        <dbReference type="Proteomes" id="UP000198853"/>
    </source>
</evidence>
<feature type="transmembrane region" description="Helical" evidence="6">
    <location>
        <begin position="143"/>
        <end position="168"/>
    </location>
</feature>
<evidence type="ECO:0000256" key="2">
    <source>
        <dbReference type="ARBA" id="ARBA00022448"/>
    </source>
</evidence>
<dbReference type="InterPro" id="IPR052524">
    <property type="entry name" value="MFS_Cyanate_Porter"/>
</dbReference>